<proteinExistence type="predicted"/>
<dbReference type="AlphaFoldDB" id="A0A379K9K8"/>
<organism evidence="1 2">
    <name type="scientific">Ectopseudomonas oleovorans</name>
    <name type="common">Pseudomonas oleovorans</name>
    <dbReference type="NCBI Taxonomy" id="301"/>
    <lineage>
        <taxon>Bacteria</taxon>
        <taxon>Pseudomonadati</taxon>
        <taxon>Pseudomonadota</taxon>
        <taxon>Gammaproteobacteria</taxon>
        <taxon>Pseudomonadales</taxon>
        <taxon>Pseudomonadaceae</taxon>
        <taxon>Ectopseudomonas</taxon>
    </lineage>
</organism>
<dbReference type="EC" id="4.2.1.42" evidence="1"/>
<evidence type="ECO:0000313" key="1">
    <source>
        <dbReference type="EMBL" id="SUD61343.1"/>
    </source>
</evidence>
<protein>
    <submittedName>
        <fullName evidence="1">Galactarate dehydratase</fullName>
        <ecNumber evidence="1">4.2.1.42</ecNumber>
    </submittedName>
</protein>
<name>A0A379K9K8_ECTOL</name>
<evidence type="ECO:0000313" key="2">
    <source>
        <dbReference type="Proteomes" id="UP000254084"/>
    </source>
</evidence>
<reference evidence="1 2" key="1">
    <citation type="submission" date="2018-06" db="EMBL/GenBank/DDBJ databases">
        <authorList>
            <consortium name="Pathogen Informatics"/>
            <person name="Doyle S."/>
        </authorList>
    </citation>
    <scope>NUCLEOTIDE SEQUENCE [LARGE SCALE GENOMIC DNA]</scope>
    <source>
        <strain evidence="1 2">NCTC10860</strain>
    </source>
</reference>
<dbReference type="EMBL" id="UGUW01000004">
    <property type="protein sequence ID" value="SUD61343.1"/>
    <property type="molecule type" value="Genomic_DNA"/>
</dbReference>
<gene>
    <name evidence="1" type="primary">garD_1</name>
    <name evidence="1" type="ORF">NCTC10860_03725</name>
</gene>
<keyword evidence="1" id="KW-0456">Lyase</keyword>
<dbReference type="Proteomes" id="UP000254084">
    <property type="component" value="Unassembled WGS sequence"/>
</dbReference>
<accession>A0A379K9K8</accession>
<sequence>MTLEQMGWHIFQLYLDVASGHKQTCAERLRLHNDLVLFNPAPVT</sequence>
<dbReference type="GO" id="GO:0008867">
    <property type="term" value="F:galactarate dehydratase activity"/>
    <property type="evidence" value="ECO:0007669"/>
    <property type="project" value="UniProtKB-EC"/>
</dbReference>